<protein>
    <submittedName>
        <fullName evidence="5">Putative tick til 3</fullName>
    </submittedName>
</protein>
<dbReference type="SUPFAM" id="SSF57567">
    <property type="entry name" value="Serine protease inhibitors"/>
    <property type="match status" value="1"/>
</dbReference>
<evidence type="ECO:0000256" key="2">
    <source>
        <dbReference type="ARBA" id="ARBA00023157"/>
    </source>
</evidence>
<dbReference type="Gene3D" id="2.10.25.10">
    <property type="entry name" value="Laminin"/>
    <property type="match status" value="1"/>
</dbReference>
<name>V5HWR2_IXORI</name>
<evidence type="ECO:0000259" key="4">
    <source>
        <dbReference type="Pfam" id="PF01826"/>
    </source>
</evidence>
<keyword evidence="1" id="KW-0646">Protease inhibitor</keyword>
<evidence type="ECO:0000256" key="1">
    <source>
        <dbReference type="ARBA" id="ARBA00022690"/>
    </source>
</evidence>
<dbReference type="GO" id="GO:0030414">
    <property type="term" value="F:peptidase inhibitor activity"/>
    <property type="evidence" value="ECO:0007669"/>
    <property type="project" value="UniProtKB-KW"/>
</dbReference>
<dbReference type="AlphaFoldDB" id="V5HWR2"/>
<dbReference type="PANTHER" id="PTHR23259">
    <property type="entry name" value="RIDDLE"/>
    <property type="match status" value="1"/>
</dbReference>
<evidence type="ECO:0000313" key="5">
    <source>
        <dbReference type="EMBL" id="JAB78908.1"/>
    </source>
</evidence>
<feature type="non-terminal residue" evidence="5">
    <location>
        <position position="1"/>
    </location>
</feature>
<feature type="signal peptide" evidence="3">
    <location>
        <begin position="1"/>
        <end position="20"/>
    </location>
</feature>
<evidence type="ECO:0000256" key="3">
    <source>
        <dbReference type="SAM" id="SignalP"/>
    </source>
</evidence>
<dbReference type="Pfam" id="PF01826">
    <property type="entry name" value="TIL"/>
    <property type="match status" value="1"/>
</dbReference>
<keyword evidence="2" id="KW-1015">Disulfide bond</keyword>
<dbReference type="PANTHER" id="PTHR23259:SF69">
    <property type="entry name" value="GEO11767P1-RELATED"/>
    <property type="match status" value="1"/>
</dbReference>
<organism evidence="5">
    <name type="scientific">Ixodes ricinus</name>
    <name type="common">Common tick</name>
    <name type="synonym">Acarus ricinus</name>
    <dbReference type="NCBI Taxonomy" id="34613"/>
    <lineage>
        <taxon>Eukaryota</taxon>
        <taxon>Metazoa</taxon>
        <taxon>Ecdysozoa</taxon>
        <taxon>Arthropoda</taxon>
        <taxon>Chelicerata</taxon>
        <taxon>Arachnida</taxon>
        <taxon>Acari</taxon>
        <taxon>Parasitiformes</taxon>
        <taxon>Ixodida</taxon>
        <taxon>Ixodoidea</taxon>
        <taxon>Ixodidae</taxon>
        <taxon>Ixodinae</taxon>
        <taxon>Ixodes</taxon>
    </lineage>
</organism>
<accession>V5HWR2</accession>
<dbReference type="InterPro" id="IPR036084">
    <property type="entry name" value="Ser_inhib-like_sf"/>
</dbReference>
<reference evidence="5" key="1">
    <citation type="journal article" date="2015" name="Sci. Rep.">
        <title>Tissue- and time-dependent transcription in Ixodes ricinus salivary glands and midguts when blood feeding on the vertebrate host.</title>
        <authorList>
            <person name="Kotsyfakis M."/>
            <person name="Schwarz A."/>
            <person name="Erhart J."/>
            <person name="Ribeiro J.M."/>
        </authorList>
    </citation>
    <scope>NUCLEOTIDE SEQUENCE</scope>
    <source>
        <tissue evidence="5">Salivary gland and midgut</tissue>
    </source>
</reference>
<dbReference type="InterPro" id="IPR051368">
    <property type="entry name" value="SerProtInhib-TIL_Domain"/>
</dbReference>
<keyword evidence="3" id="KW-0732">Signal</keyword>
<sequence length="112" mass="12580">TTMLKIVVIALLGYLALASARPEQYDGGLYIPTRRPHRCGENEVYKSCVSSSCAEATCERPRVGPACTMDCVYGCFCQRGFFRDEEKNCVTRRECPEDSPAYTYKANDYALQ</sequence>
<feature type="domain" description="TIL" evidence="4">
    <location>
        <begin position="39"/>
        <end position="95"/>
    </location>
</feature>
<feature type="chain" id="PRO_5004736231" evidence="3">
    <location>
        <begin position="21"/>
        <end position="112"/>
    </location>
</feature>
<dbReference type="CDD" id="cd19941">
    <property type="entry name" value="TIL"/>
    <property type="match status" value="1"/>
</dbReference>
<dbReference type="InterPro" id="IPR002919">
    <property type="entry name" value="TIL_dom"/>
</dbReference>
<dbReference type="EMBL" id="GANP01005560">
    <property type="protein sequence ID" value="JAB78908.1"/>
    <property type="molecule type" value="mRNA"/>
</dbReference>
<proteinExistence type="evidence at transcript level"/>